<dbReference type="InterPro" id="IPR050834">
    <property type="entry name" value="Glycosyltransf_2"/>
</dbReference>
<evidence type="ECO:0000313" key="2">
    <source>
        <dbReference type="EMBL" id="MFC5579820.1"/>
    </source>
</evidence>
<dbReference type="GO" id="GO:0016757">
    <property type="term" value="F:glycosyltransferase activity"/>
    <property type="evidence" value="ECO:0007669"/>
    <property type="project" value="UniProtKB-KW"/>
</dbReference>
<keyword evidence="2" id="KW-0808">Transferase</keyword>
<evidence type="ECO:0000313" key="3">
    <source>
        <dbReference type="Proteomes" id="UP001596111"/>
    </source>
</evidence>
<name>A0ABW0SSJ4_9GAMM</name>
<dbReference type="PANTHER" id="PTHR43685">
    <property type="entry name" value="GLYCOSYLTRANSFERASE"/>
    <property type="match status" value="1"/>
</dbReference>
<dbReference type="SUPFAM" id="SSF53448">
    <property type="entry name" value="Nucleotide-diphospho-sugar transferases"/>
    <property type="match status" value="1"/>
</dbReference>
<dbReference type="Pfam" id="PF00535">
    <property type="entry name" value="Glycos_transf_2"/>
    <property type="match status" value="1"/>
</dbReference>
<protein>
    <submittedName>
        <fullName evidence="2">Glycosyltransferase</fullName>
        <ecNumber evidence="2">2.4.-.-</ecNumber>
    </submittedName>
</protein>
<reference evidence="3" key="1">
    <citation type="journal article" date="2019" name="Int. J. Syst. Evol. Microbiol.">
        <title>The Global Catalogue of Microorganisms (GCM) 10K type strain sequencing project: providing services to taxonomists for standard genome sequencing and annotation.</title>
        <authorList>
            <consortium name="The Broad Institute Genomics Platform"/>
            <consortium name="The Broad Institute Genome Sequencing Center for Infectious Disease"/>
            <person name="Wu L."/>
            <person name="Ma J."/>
        </authorList>
    </citation>
    <scope>NUCLEOTIDE SEQUENCE [LARGE SCALE GENOMIC DNA]</scope>
    <source>
        <strain evidence="3">CGMCC 1.13587</strain>
    </source>
</reference>
<feature type="domain" description="Glycosyltransferase 2-like" evidence="1">
    <location>
        <begin position="17"/>
        <end position="189"/>
    </location>
</feature>
<proteinExistence type="predicted"/>
<keyword evidence="2" id="KW-0328">Glycosyltransferase</keyword>
<sequence length="316" mass="35084">MSASDVSKDTAAMPLVSVLIPAFNHERFVQRCLDSVLEDPYPAKELIIIDDGSTDKTGERIADWVATHCMDLPIEYVRRDNRGIAATLNELVARASGEFLRPGASDDYLLPGGLDAQIRYLLAHPDKGAVIGDSIVVDQDGNKIHDSGMRGLHGADKRLYRSDDGIRRAVISQWAIGGPVALMRRSALDTVDRWSEGLRIEDWDLFLRLAARDALGFVDVSVCAYRIHSANLSKTRHAATRVINLVESRQVAMRRACLFDEPYRTLLRAQSRYIGAKISFLQRQWGALAVHMLAYLSLTILSKVRFPSTNHGAEAT</sequence>
<evidence type="ECO:0000259" key="1">
    <source>
        <dbReference type="Pfam" id="PF00535"/>
    </source>
</evidence>
<dbReference type="Gene3D" id="3.90.550.10">
    <property type="entry name" value="Spore Coat Polysaccharide Biosynthesis Protein SpsA, Chain A"/>
    <property type="match status" value="1"/>
</dbReference>
<dbReference type="PANTHER" id="PTHR43685:SF11">
    <property type="entry name" value="GLYCOSYLTRANSFERASE TAGX-RELATED"/>
    <property type="match status" value="1"/>
</dbReference>
<accession>A0ABW0SSJ4</accession>
<gene>
    <name evidence="2" type="ORF">ACFPPB_01630</name>
</gene>
<dbReference type="RefSeq" id="WP_377323731.1">
    <property type="nucleotide sequence ID" value="NZ_JBHSNG010000001.1"/>
</dbReference>
<comment type="caution">
    <text evidence="2">The sequence shown here is derived from an EMBL/GenBank/DDBJ whole genome shotgun (WGS) entry which is preliminary data.</text>
</comment>
<dbReference type="InterPro" id="IPR029044">
    <property type="entry name" value="Nucleotide-diphossugar_trans"/>
</dbReference>
<organism evidence="2 3">
    <name type="scientific">Rhodanobacter terrae</name>
    <dbReference type="NCBI Taxonomy" id="418647"/>
    <lineage>
        <taxon>Bacteria</taxon>
        <taxon>Pseudomonadati</taxon>
        <taxon>Pseudomonadota</taxon>
        <taxon>Gammaproteobacteria</taxon>
        <taxon>Lysobacterales</taxon>
        <taxon>Rhodanobacteraceae</taxon>
        <taxon>Rhodanobacter</taxon>
    </lineage>
</organism>
<dbReference type="Proteomes" id="UP001596111">
    <property type="component" value="Unassembled WGS sequence"/>
</dbReference>
<dbReference type="InterPro" id="IPR001173">
    <property type="entry name" value="Glyco_trans_2-like"/>
</dbReference>
<keyword evidence="3" id="KW-1185">Reference proteome</keyword>
<dbReference type="EMBL" id="JBHSNG010000001">
    <property type="protein sequence ID" value="MFC5579820.1"/>
    <property type="molecule type" value="Genomic_DNA"/>
</dbReference>
<dbReference type="EC" id="2.4.-.-" evidence="2"/>